<feature type="domain" description="ABC3 transporter permease C-terminal" evidence="8">
    <location>
        <begin position="252"/>
        <end position="371"/>
    </location>
</feature>
<dbReference type="EMBL" id="JACHJV010000001">
    <property type="protein sequence ID" value="MBB4921108.1"/>
    <property type="molecule type" value="Genomic_DNA"/>
</dbReference>
<reference evidence="10 11" key="1">
    <citation type="submission" date="2020-08" db="EMBL/GenBank/DDBJ databases">
        <title>Sequencing the genomes of 1000 actinobacteria strains.</title>
        <authorList>
            <person name="Klenk H.-P."/>
        </authorList>
    </citation>
    <scope>NUCLEOTIDE SEQUENCE [LARGE SCALE GENOMIC DNA]</scope>
    <source>
        <strain evidence="10 11">DSM 41654</strain>
    </source>
</reference>
<dbReference type="GO" id="GO:0005886">
    <property type="term" value="C:plasma membrane"/>
    <property type="evidence" value="ECO:0007669"/>
    <property type="project" value="UniProtKB-SubCell"/>
</dbReference>
<evidence type="ECO:0000313" key="11">
    <source>
        <dbReference type="Proteomes" id="UP000540506"/>
    </source>
</evidence>
<evidence type="ECO:0000256" key="7">
    <source>
        <dbReference type="SAM" id="Phobius"/>
    </source>
</evidence>
<evidence type="ECO:0000313" key="10">
    <source>
        <dbReference type="EMBL" id="MBB4921108.1"/>
    </source>
</evidence>
<protein>
    <submittedName>
        <fullName evidence="10">Putative ABC transport system permease protein</fullName>
    </submittedName>
</protein>
<feature type="transmembrane region" description="Helical" evidence="7">
    <location>
        <begin position="647"/>
        <end position="670"/>
    </location>
</feature>
<feature type="transmembrane region" description="Helical" evidence="7">
    <location>
        <begin position="741"/>
        <end position="763"/>
    </location>
</feature>
<dbReference type="GO" id="GO:0022857">
    <property type="term" value="F:transmembrane transporter activity"/>
    <property type="evidence" value="ECO:0007669"/>
    <property type="project" value="TreeGrafter"/>
</dbReference>
<evidence type="ECO:0000256" key="3">
    <source>
        <dbReference type="ARBA" id="ARBA00022692"/>
    </source>
</evidence>
<dbReference type="RefSeq" id="WP_184933493.1">
    <property type="nucleotide sequence ID" value="NZ_JACHJV010000001.1"/>
</dbReference>
<evidence type="ECO:0000256" key="4">
    <source>
        <dbReference type="ARBA" id="ARBA00022989"/>
    </source>
</evidence>
<keyword evidence="2" id="KW-1003">Cell membrane</keyword>
<comment type="subcellular location">
    <subcellularLocation>
        <location evidence="1">Cell membrane</location>
        <topology evidence="1">Multi-pass membrane protein</topology>
    </subcellularLocation>
</comment>
<dbReference type="Proteomes" id="UP000540506">
    <property type="component" value="Unassembled WGS sequence"/>
</dbReference>
<keyword evidence="11" id="KW-1185">Reference proteome</keyword>
<sequence length="780" mass="80054">MSAVWLAARAAARRRRLQTIIIGIVVLLSTSTLVIALALVDAASAPFDQAFAAQRGAQVVAAFDTTKVSDAQLAQTARQPGVVAAAGPYGQAVLNIAPGSAAFVSGPLTVVGRADPAGPVDRVNLWEGRWATGPGEIVVNWTPPADTGAAPLPLGQKLTAPGGAPFTIVGYAYSLSRTADAWVSPEQVAAMHPSATQMLYRFSTAATNAEISADVASVTAGLPADSVLASQSYLTVKQAVAAGPGAYVPFLMVFGFLGLLVAVLIVANIISGAVVSGLRHIGILKSLGFTPRQVVAVYLLMVSLPSVAGCVLGTVVGNLATGPLLANAFQGLGMDQSTLGVSPWVDAAALLGMPAVVLLAALVPALRAHRLSAAQAISAGSAPRTGRGLAVQRRLSGTRLPRSVSLGLGLPFARPGRTALTTAAVLLGVTTATFATGMINTVTKYADAVDRPGASQITVQPADPRFGRTPSKLSDPATEALLRGLPGARHVTADAHVPVSLVGYTQGVTVDFLRGDSATLRFQDEIVKGRWLNGPGEIVLASAFMNQRGLAVGDHLTLEVSGKQTRVTIVGATMYGSGPVSLFCDWQTLAPLTGGVKPAESSVQYLVQLAPGTSTDAYLGSIRAADPGFEAWAQTGTNNFTVATISLSTVLTLMLSAVAALGVFNTVVLNTRERRRDLGMLKSIGMTPRQVIVMMVTSMAALGAVGGLLGIPLGIVAHRLIIPATAHAADVDLPQGLMDVWHAPVLALLALAGIAIAVVGAFLPARATARLTIAQALHNE</sequence>
<feature type="transmembrane region" description="Helical" evidence="7">
    <location>
        <begin position="296"/>
        <end position="321"/>
    </location>
</feature>
<evidence type="ECO:0000259" key="9">
    <source>
        <dbReference type="Pfam" id="PF12704"/>
    </source>
</evidence>
<name>A0A7W7QWK3_KITKI</name>
<gene>
    <name evidence="10" type="ORF">FHR34_000101</name>
</gene>
<proteinExistence type="inferred from homology"/>
<accession>A0A7W7QWK3</accession>
<evidence type="ECO:0000256" key="1">
    <source>
        <dbReference type="ARBA" id="ARBA00004651"/>
    </source>
</evidence>
<evidence type="ECO:0000256" key="6">
    <source>
        <dbReference type="ARBA" id="ARBA00038076"/>
    </source>
</evidence>
<feature type="transmembrane region" description="Helical" evidence="7">
    <location>
        <begin position="419"/>
        <end position="439"/>
    </location>
</feature>
<comment type="similarity">
    <text evidence="6">Belongs to the ABC-4 integral membrane protein family.</text>
</comment>
<dbReference type="Pfam" id="PF02687">
    <property type="entry name" value="FtsX"/>
    <property type="match status" value="2"/>
</dbReference>
<feature type="transmembrane region" description="Helical" evidence="7">
    <location>
        <begin position="20"/>
        <end position="40"/>
    </location>
</feature>
<dbReference type="PANTHER" id="PTHR30572:SF4">
    <property type="entry name" value="ABC TRANSPORTER PERMEASE YTRF"/>
    <property type="match status" value="1"/>
</dbReference>
<dbReference type="PANTHER" id="PTHR30572">
    <property type="entry name" value="MEMBRANE COMPONENT OF TRANSPORTER-RELATED"/>
    <property type="match status" value="1"/>
</dbReference>
<dbReference type="Pfam" id="PF12704">
    <property type="entry name" value="MacB_PCD"/>
    <property type="match status" value="1"/>
</dbReference>
<feature type="transmembrane region" description="Helical" evidence="7">
    <location>
        <begin position="247"/>
        <end position="275"/>
    </location>
</feature>
<evidence type="ECO:0000259" key="8">
    <source>
        <dbReference type="Pfam" id="PF02687"/>
    </source>
</evidence>
<dbReference type="InterPro" id="IPR003838">
    <property type="entry name" value="ABC3_permease_C"/>
</dbReference>
<feature type="domain" description="MacB-like periplasmic core" evidence="9">
    <location>
        <begin position="418"/>
        <end position="624"/>
    </location>
</feature>
<keyword evidence="5 7" id="KW-0472">Membrane</keyword>
<feature type="domain" description="ABC3 transporter permease C-terminal" evidence="8">
    <location>
        <begin position="650"/>
        <end position="771"/>
    </location>
</feature>
<comment type="caution">
    <text evidence="10">The sequence shown here is derived from an EMBL/GenBank/DDBJ whole genome shotgun (WGS) entry which is preliminary data.</text>
</comment>
<keyword evidence="4 7" id="KW-1133">Transmembrane helix</keyword>
<dbReference type="AlphaFoldDB" id="A0A7W7QWK3"/>
<dbReference type="InterPro" id="IPR050250">
    <property type="entry name" value="Macrolide_Exporter_MacB"/>
</dbReference>
<feature type="transmembrane region" description="Helical" evidence="7">
    <location>
        <begin position="691"/>
        <end position="721"/>
    </location>
</feature>
<evidence type="ECO:0000256" key="5">
    <source>
        <dbReference type="ARBA" id="ARBA00023136"/>
    </source>
</evidence>
<organism evidence="10 11">
    <name type="scientific">Kitasatospora kifunensis</name>
    <name type="common">Streptomyces kifunensis</name>
    <dbReference type="NCBI Taxonomy" id="58351"/>
    <lineage>
        <taxon>Bacteria</taxon>
        <taxon>Bacillati</taxon>
        <taxon>Actinomycetota</taxon>
        <taxon>Actinomycetes</taxon>
        <taxon>Kitasatosporales</taxon>
        <taxon>Streptomycetaceae</taxon>
        <taxon>Kitasatospora</taxon>
    </lineage>
</organism>
<keyword evidence="3 7" id="KW-0812">Transmembrane</keyword>
<evidence type="ECO:0000256" key="2">
    <source>
        <dbReference type="ARBA" id="ARBA00022475"/>
    </source>
</evidence>
<dbReference type="InterPro" id="IPR025857">
    <property type="entry name" value="MacB_PCD"/>
</dbReference>
<feature type="transmembrane region" description="Helical" evidence="7">
    <location>
        <begin position="341"/>
        <end position="363"/>
    </location>
</feature>